<dbReference type="Proteomes" id="UP001149090">
    <property type="component" value="Unassembled WGS sequence"/>
</dbReference>
<dbReference type="GO" id="GO:0005789">
    <property type="term" value="C:endoplasmic reticulum membrane"/>
    <property type="evidence" value="ECO:0007669"/>
    <property type="project" value="UniProtKB-SubCell"/>
</dbReference>
<name>A0A9Q0LZD1_ANAIG</name>
<evidence type="ECO:0000256" key="2">
    <source>
        <dbReference type="ARBA" id="ARBA00022692"/>
    </source>
</evidence>
<dbReference type="GO" id="GO:0070973">
    <property type="term" value="P:protein localization to endoplasmic reticulum exit site"/>
    <property type="evidence" value="ECO:0007669"/>
    <property type="project" value="UniProtKB-UniRule"/>
</dbReference>
<dbReference type="PANTHER" id="PTHR12701:SF20">
    <property type="entry name" value="ENDOPLASMIC RETICULUM TRANSMEMBRANE PROTEIN"/>
    <property type="match status" value="1"/>
</dbReference>
<evidence type="ECO:0000313" key="7">
    <source>
        <dbReference type="EMBL" id="KAJ5080183.1"/>
    </source>
</evidence>
<dbReference type="GO" id="GO:0006886">
    <property type="term" value="P:intracellular protein transport"/>
    <property type="evidence" value="ECO:0007669"/>
    <property type="project" value="UniProtKB-UniRule"/>
</dbReference>
<reference evidence="7" key="1">
    <citation type="submission" date="2022-10" db="EMBL/GenBank/DDBJ databases">
        <title>Novel sulphate-reducing endosymbionts in the free-living metamonad Anaeramoeba.</title>
        <authorList>
            <person name="Jerlstrom-Hultqvist J."/>
            <person name="Cepicka I."/>
            <person name="Gallot-Lavallee L."/>
            <person name="Salas-Leiva D."/>
            <person name="Curtis B.A."/>
            <person name="Zahonova K."/>
            <person name="Pipaliya S."/>
            <person name="Dacks J."/>
            <person name="Roger A.J."/>
        </authorList>
    </citation>
    <scope>NUCLEOTIDE SEQUENCE</scope>
    <source>
        <strain evidence="7">BMAN</strain>
    </source>
</reference>
<feature type="transmembrane region" description="Helical" evidence="5">
    <location>
        <begin position="45"/>
        <end position="63"/>
    </location>
</feature>
<gene>
    <name evidence="7" type="ORF">M0811_03667</name>
</gene>
<evidence type="ECO:0000313" key="8">
    <source>
        <dbReference type="Proteomes" id="UP001149090"/>
    </source>
</evidence>
<proteinExistence type="inferred from homology"/>
<dbReference type="PANTHER" id="PTHR12701">
    <property type="entry name" value="BCR-ASSOCIATED PROTEIN, BAP"/>
    <property type="match status" value="1"/>
</dbReference>
<keyword evidence="2 5" id="KW-0812">Transmembrane</keyword>
<dbReference type="EMBL" id="JAPDFW010000011">
    <property type="protein sequence ID" value="KAJ5080183.1"/>
    <property type="molecule type" value="Genomic_DNA"/>
</dbReference>
<organism evidence="7 8">
    <name type="scientific">Anaeramoeba ignava</name>
    <name type="common">Anaerobic marine amoeba</name>
    <dbReference type="NCBI Taxonomy" id="1746090"/>
    <lineage>
        <taxon>Eukaryota</taxon>
        <taxon>Metamonada</taxon>
        <taxon>Anaeramoebidae</taxon>
        <taxon>Anaeramoeba</taxon>
    </lineage>
</organism>
<evidence type="ECO:0000256" key="4">
    <source>
        <dbReference type="ARBA" id="ARBA00023136"/>
    </source>
</evidence>
<evidence type="ECO:0000256" key="3">
    <source>
        <dbReference type="ARBA" id="ARBA00022989"/>
    </source>
</evidence>
<dbReference type="GO" id="GO:0006888">
    <property type="term" value="P:endoplasmic reticulum to Golgi vesicle-mediated transport"/>
    <property type="evidence" value="ECO:0007669"/>
    <property type="project" value="UniProtKB-UniRule"/>
</dbReference>
<accession>A0A9Q0LZD1</accession>
<comment type="function">
    <text evidence="5">May play a role in anterograde transport of membrane proteins from the endoplasmic reticulum to the Golgi.</text>
</comment>
<dbReference type="Pfam" id="PF05529">
    <property type="entry name" value="Bap31"/>
    <property type="match status" value="1"/>
</dbReference>
<keyword evidence="3 5" id="KW-1133">Transmembrane helix</keyword>
<comment type="caution">
    <text evidence="7">The sequence shown here is derived from an EMBL/GenBank/DDBJ whole genome shotgun (WGS) entry which is preliminary data.</text>
</comment>
<evidence type="ECO:0000259" key="6">
    <source>
        <dbReference type="Pfam" id="PF05529"/>
    </source>
</evidence>
<comment type="similarity">
    <text evidence="5">Belongs to the BCAP29/BCAP31 family.</text>
</comment>
<comment type="subcellular location">
    <subcellularLocation>
        <location evidence="5">Endoplasmic reticulum membrane</location>
        <topology evidence="5">Multi-pass membrane protein</topology>
    </subcellularLocation>
    <subcellularLocation>
        <location evidence="1">Membrane</location>
        <topology evidence="1">Multi-pass membrane protein</topology>
    </subcellularLocation>
</comment>
<keyword evidence="5" id="KW-0653">Protein transport</keyword>
<feature type="domain" description="BAP29/BAP31 transmembrane" evidence="6">
    <location>
        <begin position="5"/>
        <end position="136"/>
    </location>
</feature>
<sequence>MLEIYAVLVLLILCSLILIIFLAPFIPKPIIKITKSFLNNKQISYIFKLSFFLLLLMTINYFLEMRKFDSHTQIENTNENSHHTHADSSSAWTQSQIRKFRIQRNFYLCEFTLALQLITYRMLPLMKRIELAEKKEKELKKN</sequence>
<comment type="caution">
    <text evidence="5">Lacks conserved residue(s) required for the propagation of feature annotation.</text>
</comment>
<evidence type="ECO:0000256" key="5">
    <source>
        <dbReference type="RuleBase" id="RU367026"/>
    </source>
</evidence>
<keyword evidence="5" id="KW-0256">Endoplasmic reticulum</keyword>
<feature type="transmembrane region" description="Helical" evidence="5">
    <location>
        <begin position="6"/>
        <end position="25"/>
    </location>
</feature>
<evidence type="ECO:0000256" key="1">
    <source>
        <dbReference type="ARBA" id="ARBA00004141"/>
    </source>
</evidence>
<keyword evidence="5" id="KW-0931">ER-Golgi transport</keyword>
<dbReference type="AlphaFoldDB" id="A0A9Q0LZD1"/>
<dbReference type="InterPro" id="IPR040463">
    <property type="entry name" value="BAP29/BAP31_N"/>
</dbReference>
<protein>
    <recommendedName>
        <fullName evidence="5">Endoplasmic reticulum transmembrane protein</fullName>
    </recommendedName>
</protein>
<keyword evidence="5" id="KW-0813">Transport</keyword>
<keyword evidence="8" id="KW-1185">Reference proteome</keyword>
<keyword evidence="4 5" id="KW-0472">Membrane</keyword>
<dbReference type="InterPro" id="IPR008417">
    <property type="entry name" value="BAP29/BAP31"/>
</dbReference>